<keyword evidence="2" id="KW-1185">Reference proteome</keyword>
<sequence length="61" mass="6784">MIMLFADCFFSTKVFAELGDFATGTETVPQRRKDTLLVVRENLTDVGRIKIPNSQAAPLPI</sequence>
<gene>
    <name evidence="1" type="ORF">PGX00_02005</name>
</gene>
<evidence type="ECO:0000313" key="2">
    <source>
        <dbReference type="Proteomes" id="UP001210678"/>
    </source>
</evidence>
<evidence type="ECO:0000313" key="1">
    <source>
        <dbReference type="EMBL" id="MDB1122569.1"/>
    </source>
</evidence>
<comment type="caution">
    <text evidence="1">The sequence shown here is derived from an EMBL/GenBank/DDBJ whole genome shotgun (WGS) entry which is preliminary data.</text>
</comment>
<organism evidence="1 2">
    <name type="scientific">Vibrio algarum</name>
    <dbReference type="NCBI Taxonomy" id="3020714"/>
    <lineage>
        <taxon>Bacteria</taxon>
        <taxon>Pseudomonadati</taxon>
        <taxon>Pseudomonadota</taxon>
        <taxon>Gammaproteobacteria</taxon>
        <taxon>Vibrionales</taxon>
        <taxon>Vibrionaceae</taxon>
        <taxon>Vibrio</taxon>
    </lineage>
</organism>
<proteinExistence type="predicted"/>
<dbReference type="RefSeq" id="WP_272132459.1">
    <property type="nucleotide sequence ID" value="NZ_JAQLOI010000001.1"/>
</dbReference>
<dbReference type="Proteomes" id="UP001210678">
    <property type="component" value="Unassembled WGS sequence"/>
</dbReference>
<name>A0ABT4YM03_9VIBR</name>
<accession>A0ABT4YM03</accession>
<reference evidence="1 2" key="1">
    <citation type="submission" date="2023-01" db="EMBL/GenBank/DDBJ databases">
        <title>Vibrio sp. KJ40-1 sp.nov, isolated from marine algae.</title>
        <authorList>
            <person name="Butt M."/>
            <person name="Kim J.M.J."/>
            <person name="Jeon C.O.C."/>
        </authorList>
    </citation>
    <scope>NUCLEOTIDE SEQUENCE [LARGE SCALE GENOMIC DNA]</scope>
    <source>
        <strain evidence="1 2">KJ40-1</strain>
    </source>
</reference>
<protein>
    <submittedName>
        <fullName evidence="1">Uncharacterized protein</fullName>
    </submittedName>
</protein>
<dbReference type="EMBL" id="JAQLOI010000001">
    <property type="protein sequence ID" value="MDB1122569.1"/>
    <property type="molecule type" value="Genomic_DNA"/>
</dbReference>